<dbReference type="Pfam" id="PF20906">
    <property type="entry name" value="S-Me-THD_C"/>
    <property type="match status" value="1"/>
</dbReference>
<dbReference type="PATRIC" id="fig|49338.4.peg.1243"/>
<dbReference type="SUPFAM" id="SSF160991">
    <property type="entry name" value="CV3147-like"/>
    <property type="match status" value="1"/>
</dbReference>
<organism evidence="3">
    <name type="scientific">Desulfitobacterium hafniense</name>
    <name type="common">Desulfitobacterium frappieri</name>
    <dbReference type="NCBI Taxonomy" id="49338"/>
    <lineage>
        <taxon>Bacteria</taxon>
        <taxon>Bacillati</taxon>
        <taxon>Bacillota</taxon>
        <taxon>Clostridia</taxon>
        <taxon>Eubacteriales</taxon>
        <taxon>Desulfitobacteriaceae</taxon>
        <taxon>Desulfitobacterium</taxon>
    </lineage>
</organism>
<dbReference type="InterPro" id="IPR027479">
    <property type="entry name" value="S-Me-THD_N_sf"/>
</dbReference>
<dbReference type="EMBL" id="LOCK01000039">
    <property type="protein sequence ID" value="KTE90441.1"/>
    <property type="molecule type" value="Genomic_DNA"/>
</dbReference>
<evidence type="ECO:0000313" key="3">
    <source>
        <dbReference type="EMBL" id="CDX01036.1"/>
    </source>
</evidence>
<reference evidence="3" key="1">
    <citation type="submission" date="2014-07" db="EMBL/GenBank/DDBJ databases">
        <authorList>
            <person name="Hornung V.Bastian."/>
        </authorList>
    </citation>
    <scope>NUCLEOTIDE SEQUENCE</scope>
    <source>
        <strain evidence="3">PCE-S</strain>
    </source>
</reference>
<dbReference type="Proteomes" id="UP000054623">
    <property type="component" value="Unassembled WGS sequence"/>
</dbReference>
<dbReference type="OrthoDB" id="7441206at2"/>
<evidence type="ECO:0000313" key="5">
    <source>
        <dbReference type="Proteomes" id="UP000054623"/>
    </source>
</evidence>
<dbReference type="Gene3D" id="3.40.1610.10">
    <property type="entry name" value="CV3147-like domain"/>
    <property type="match status" value="1"/>
</dbReference>
<protein>
    <submittedName>
        <fullName evidence="3">Hydantoinase</fullName>
    </submittedName>
</protein>
<evidence type="ECO:0000259" key="2">
    <source>
        <dbReference type="Pfam" id="PF20906"/>
    </source>
</evidence>
<sequence length="372" mass="40418">MSGIKTRQDLDDFVRGATLYGTGGGGSQEMGKNLLLQSFEEGRSIEWVRIGDVGEDAWVCTAFYMGSIAPLTDKDKKEMKALGLEERVEKRVLITAVQELEKELGIHIDAVIPVELGGLNSAAPLDAAVQMGKKVIDADLAGRAVPEVAQTLPRLWGYPICPIACCDAWGNVTIIKKTHGYDMAEALGKMLSIPAYEPIGLACFAMKAKDAGRALVDGSLTKCLQVGAEVRMACENGTDPAEAFASAAGGKVIMKGTVTAHDWESKGGYMYCTNEITGADEFKGNVLKIWVKNENHICWLNGNPYITSPDLIQLVDRQTGEPITNTDTAVDMEVSVVAIPNLRYRTKEAIELLGPSHYGFEKISYKPMEEFF</sequence>
<gene>
    <name evidence="4" type="ORF">AT727_07560</name>
    <name evidence="3" type="ORF">DPCES_1149</name>
</gene>
<dbReference type="Pfam" id="PF06032">
    <property type="entry name" value="S-Me-THD_N"/>
    <property type="match status" value="1"/>
</dbReference>
<reference evidence="4 5" key="2">
    <citation type="submission" date="2015-12" db="EMBL/GenBank/DDBJ databases">
        <title>Draft Genome Sequence of Desulfitobacterium hafniense Strain DH, a Sulfate-reducing Bacterium Isolated from Paddy Soils.</title>
        <authorList>
            <person name="Bao P."/>
            <person name="Zhang X."/>
            <person name="Li G."/>
        </authorList>
    </citation>
    <scope>NUCLEOTIDE SEQUENCE [LARGE SCALE GENOMIC DNA]</scope>
    <source>
        <strain evidence="4 5">DH</strain>
    </source>
</reference>
<dbReference type="InterPro" id="IPR024071">
    <property type="entry name" value="S-Me-THD_C_sf"/>
</dbReference>
<feature type="domain" description="S-Me-THD-like C-terminal" evidence="2">
    <location>
        <begin position="183"/>
        <end position="368"/>
    </location>
</feature>
<dbReference type="InterPro" id="IPR010318">
    <property type="entry name" value="S-Me-THD_N"/>
</dbReference>
<dbReference type="Gene3D" id="2.40.390.10">
    <property type="entry name" value="CV3147-like"/>
    <property type="match status" value="1"/>
</dbReference>
<accession>A0A098AZI2</accession>
<evidence type="ECO:0000259" key="1">
    <source>
        <dbReference type="Pfam" id="PF06032"/>
    </source>
</evidence>
<dbReference type="RefSeq" id="WP_005814320.1">
    <property type="nucleotide sequence ID" value="NZ_CABKQQ010000051.1"/>
</dbReference>
<dbReference type="InterPro" id="IPR048350">
    <property type="entry name" value="S-Me-THD-like_C"/>
</dbReference>
<feature type="domain" description="S-Me-THD N-terminal" evidence="1">
    <location>
        <begin position="8"/>
        <end position="176"/>
    </location>
</feature>
<dbReference type="EMBL" id="LK996017">
    <property type="protein sequence ID" value="CDX01036.1"/>
    <property type="molecule type" value="Genomic_DNA"/>
</dbReference>
<name>A0A098AZI2_DESHA</name>
<proteinExistence type="predicted"/>
<dbReference type="AlphaFoldDB" id="A0A098AZI2"/>
<evidence type="ECO:0000313" key="4">
    <source>
        <dbReference type="EMBL" id="KTE90441.1"/>
    </source>
</evidence>